<evidence type="ECO:0000313" key="2">
    <source>
        <dbReference type="Proteomes" id="UP000250572"/>
    </source>
</evidence>
<dbReference type="AlphaFoldDB" id="A0A315UT43"/>
<sequence>MLQTSLDPQESLLVLMERSGNAQRFWTQCAAAMESLIAMSVSSARRYLKPKGTSGSPKRDPA</sequence>
<comment type="caution">
    <text evidence="1">The sequence shown here is derived from an EMBL/GenBank/DDBJ whole genome shotgun (WGS) entry which is preliminary data.</text>
</comment>
<proteinExistence type="predicted"/>
<dbReference type="Proteomes" id="UP000250572">
    <property type="component" value="Unassembled WGS sequence"/>
</dbReference>
<gene>
    <name evidence="1" type="ORF">CCH79_00014210</name>
</gene>
<evidence type="ECO:0000313" key="1">
    <source>
        <dbReference type="EMBL" id="PWA14907.1"/>
    </source>
</evidence>
<name>A0A315UT43_GAMAF</name>
<dbReference type="EMBL" id="NHOQ01002739">
    <property type="protein sequence ID" value="PWA14907.1"/>
    <property type="molecule type" value="Genomic_DNA"/>
</dbReference>
<reference evidence="1 2" key="1">
    <citation type="journal article" date="2018" name="G3 (Bethesda)">
        <title>A High-Quality Reference Genome for the Invasive Mosquitofish Gambusia affinis Using a Chicago Library.</title>
        <authorList>
            <person name="Hoffberg S.L."/>
            <person name="Troendle N.J."/>
            <person name="Glenn T.C."/>
            <person name="Mahmud O."/>
            <person name="Louha S."/>
            <person name="Chalopin D."/>
            <person name="Bennetzen J.L."/>
            <person name="Mauricio R."/>
        </authorList>
    </citation>
    <scope>NUCLEOTIDE SEQUENCE [LARGE SCALE GENOMIC DNA]</scope>
    <source>
        <strain evidence="1">NE01/NJP1002.9</strain>
        <tissue evidence="1">Muscle</tissue>
    </source>
</reference>
<organism evidence="1 2">
    <name type="scientific">Gambusia affinis</name>
    <name type="common">Western mosquitofish</name>
    <name type="synonym">Heterandria affinis</name>
    <dbReference type="NCBI Taxonomy" id="33528"/>
    <lineage>
        <taxon>Eukaryota</taxon>
        <taxon>Metazoa</taxon>
        <taxon>Chordata</taxon>
        <taxon>Craniata</taxon>
        <taxon>Vertebrata</taxon>
        <taxon>Euteleostomi</taxon>
        <taxon>Actinopterygii</taxon>
        <taxon>Neopterygii</taxon>
        <taxon>Teleostei</taxon>
        <taxon>Neoteleostei</taxon>
        <taxon>Acanthomorphata</taxon>
        <taxon>Ovalentaria</taxon>
        <taxon>Atherinomorphae</taxon>
        <taxon>Cyprinodontiformes</taxon>
        <taxon>Poeciliidae</taxon>
        <taxon>Poeciliinae</taxon>
        <taxon>Gambusia</taxon>
    </lineage>
</organism>
<protein>
    <submittedName>
        <fullName evidence="1">Uncharacterized protein</fullName>
    </submittedName>
</protein>
<accession>A0A315UT43</accession>
<feature type="non-terminal residue" evidence="1">
    <location>
        <position position="62"/>
    </location>
</feature>
<keyword evidence="2" id="KW-1185">Reference proteome</keyword>